<feature type="coiled-coil region" evidence="18">
    <location>
        <begin position="198"/>
        <end position="323"/>
    </location>
</feature>
<dbReference type="PROSITE" id="PS50894">
    <property type="entry name" value="HPT"/>
    <property type="match status" value="1"/>
</dbReference>
<dbReference type="Pfam" id="PF00512">
    <property type="entry name" value="HisKA"/>
    <property type="match status" value="1"/>
</dbReference>
<dbReference type="AlphaFoldDB" id="A0A5C8ZWU8"/>
<dbReference type="FunFam" id="3.30.565.10:FF:000010">
    <property type="entry name" value="Sensor histidine kinase RcsC"/>
    <property type="match status" value="1"/>
</dbReference>
<evidence type="ECO:0000256" key="9">
    <source>
        <dbReference type="ARBA" id="ARBA00022777"/>
    </source>
</evidence>
<feature type="modified residue" description="4-aspartylphosphate" evidence="17">
    <location>
        <position position="826"/>
    </location>
</feature>
<comment type="subunit">
    <text evidence="14">At low DSF concentrations, interacts with RpfF.</text>
</comment>
<keyword evidence="8" id="KW-0547">Nucleotide-binding</keyword>
<evidence type="ECO:0000313" key="25">
    <source>
        <dbReference type="Proteomes" id="UP000321039"/>
    </source>
</evidence>
<dbReference type="Gene3D" id="3.30.565.10">
    <property type="entry name" value="Histidine kinase-like ATPase, C-terminal domain"/>
    <property type="match status" value="1"/>
</dbReference>
<evidence type="ECO:0000256" key="7">
    <source>
        <dbReference type="ARBA" id="ARBA00022692"/>
    </source>
</evidence>
<evidence type="ECO:0000256" key="15">
    <source>
        <dbReference type="ARBA" id="ARBA00068150"/>
    </source>
</evidence>
<dbReference type="Pfam" id="PF13689">
    <property type="entry name" value="DUF4154"/>
    <property type="match status" value="1"/>
</dbReference>
<dbReference type="InterPro" id="IPR001789">
    <property type="entry name" value="Sig_transdc_resp-reg_receiver"/>
</dbReference>
<dbReference type="Gene3D" id="1.10.287.130">
    <property type="match status" value="1"/>
</dbReference>
<dbReference type="GO" id="GO:0005886">
    <property type="term" value="C:plasma membrane"/>
    <property type="evidence" value="ECO:0007669"/>
    <property type="project" value="UniProtKB-SubCell"/>
</dbReference>
<dbReference type="InterPro" id="IPR036890">
    <property type="entry name" value="HATPase_C_sf"/>
</dbReference>
<evidence type="ECO:0000256" key="17">
    <source>
        <dbReference type="PROSITE-ProRule" id="PRU00169"/>
    </source>
</evidence>
<keyword evidence="25" id="KW-1185">Reference proteome</keyword>
<evidence type="ECO:0000259" key="21">
    <source>
        <dbReference type="PROSITE" id="PS50109"/>
    </source>
</evidence>
<feature type="domain" description="Response regulatory" evidence="22">
    <location>
        <begin position="777"/>
        <end position="895"/>
    </location>
</feature>
<dbReference type="Pfam" id="PF02518">
    <property type="entry name" value="HATPase_c"/>
    <property type="match status" value="1"/>
</dbReference>
<evidence type="ECO:0000256" key="1">
    <source>
        <dbReference type="ARBA" id="ARBA00000085"/>
    </source>
</evidence>
<dbReference type="InterPro" id="IPR003661">
    <property type="entry name" value="HisK_dim/P_dom"/>
</dbReference>
<dbReference type="EMBL" id="VRZA01000005">
    <property type="protein sequence ID" value="TXS91947.1"/>
    <property type="molecule type" value="Genomic_DNA"/>
</dbReference>
<evidence type="ECO:0000313" key="24">
    <source>
        <dbReference type="EMBL" id="TXS91947.1"/>
    </source>
</evidence>
<keyword evidence="12" id="KW-0902">Two-component regulatory system</keyword>
<dbReference type="SUPFAM" id="SSF47226">
    <property type="entry name" value="Histidine-containing phosphotransfer domain, HPT domain"/>
    <property type="match status" value="1"/>
</dbReference>
<dbReference type="CDD" id="cd17546">
    <property type="entry name" value="REC_hyHK_CKI1_RcsC-like"/>
    <property type="match status" value="2"/>
</dbReference>
<dbReference type="InterPro" id="IPR003594">
    <property type="entry name" value="HATPase_dom"/>
</dbReference>
<dbReference type="GO" id="GO:0000155">
    <property type="term" value="F:phosphorelay sensor kinase activity"/>
    <property type="evidence" value="ECO:0007669"/>
    <property type="project" value="InterPro"/>
</dbReference>
<comment type="catalytic activity">
    <reaction evidence="1">
        <text>ATP + protein L-histidine = ADP + protein N-phospho-L-histidine.</text>
        <dbReference type="EC" id="2.7.13.3"/>
    </reaction>
</comment>
<dbReference type="GO" id="GO:0005524">
    <property type="term" value="F:ATP binding"/>
    <property type="evidence" value="ECO:0007669"/>
    <property type="project" value="UniProtKB-KW"/>
</dbReference>
<reference evidence="24 25" key="1">
    <citation type="submission" date="2019-08" db="EMBL/GenBank/DDBJ databases">
        <title>Parahaliea maris sp. nov., isolated from the surface seawater.</title>
        <authorList>
            <person name="Liu Y."/>
        </authorList>
    </citation>
    <scope>NUCLEOTIDE SEQUENCE [LARGE SCALE GENOMIC DNA]</scope>
    <source>
        <strain evidence="24 25">HSLHS9</strain>
    </source>
</reference>
<evidence type="ECO:0000256" key="2">
    <source>
        <dbReference type="ARBA" id="ARBA00004651"/>
    </source>
</evidence>
<feature type="domain" description="HPt" evidence="23">
    <location>
        <begin position="934"/>
        <end position="1027"/>
    </location>
</feature>
<dbReference type="SUPFAM" id="SSF55874">
    <property type="entry name" value="ATPase domain of HSP90 chaperone/DNA topoisomerase II/histidine kinase"/>
    <property type="match status" value="1"/>
</dbReference>
<keyword evidence="7 19" id="KW-0812">Transmembrane</keyword>
<evidence type="ECO:0000256" key="14">
    <source>
        <dbReference type="ARBA" id="ARBA00064003"/>
    </source>
</evidence>
<evidence type="ECO:0000256" key="18">
    <source>
        <dbReference type="SAM" id="Coils"/>
    </source>
</evidence>
<dbReference type="Gene3D" id="1.20.120.160">
    <property type="entry name" value="HPT domain"/>
    <property type="match status" value="1"/>
</dbReference>
<evidence type="ECO:0000256" key="8">
    <source>
        <dbReference type="ARBA" id="ARBA00022741"/>
    </source>
</evidence>
<evidence type="ECO:0000256" key="10">
    <source>
        <dbReference type="ARBA" id="ARBA00022840"/>
    </source>
</evidence>
<keyword evidence="18" id="KW-0175">Coiled coil</keyword>
<dbReference type="InterPro" id="IPR011006">
    <property type="entry name" value="CheY-like_superfamily"/>
</dbReference>
<dbReference type="SMART" id="SM00388">
    <property type="entry name" value="HisKA"/>
    <property type="match status" value="1"/>
</dbReference>
<evidence type="ECO:0000256" key="5">
    <source>
        <dbReference type="ARBA" id="ARBA00022553"/>
    </source>
</evidence>
<comment type="subcellular location">
    <subcellularLocation>
        <location evidence="2">Cell membrane</location>
        <topology evidence="2">Multi-pass membrane protein</topology>
    </subcellularLocation>
</comment>
<dbReference type="InterPro" id="IPR036641">
    <property type="entry name" value="HPT_dom_sf"/>
</dbReference>
<keyword evidence="20" id="KW-0732">Signal</keyword>
<dbReference type="SUPFAM" id="SSF52172">
    <property type="entry name" value="CheY-like"/>
    <property type="match status" value="2"/>
</dbReference>
<keyword evidence="10" id="KW-0067">ATP-binding</keyword>
<name>A0A5C8ZWU8_9GAMM</name>
<keyword evidence="11 19" id="KW-1133">Transmembrane helix</keyword>
<sequence length="1033" mass="112104">MLYSLCASTCRSPLLRITTRLLLILPALLLALTLPAQAQREVVTIDDAKARLLVSIIDNTTWPNEAAMNHFVLGVLGNDRTLVAALVSQMGGITIRGKSVKVKVYDSLKAAREANVLVLPQSRNSELADIGRTLQGSRTLLVTESAGNKAHIMVNFMFSSKVRLGFEINASNITNAGMTPSRELLLFGGSKVDLADIYEQSEAKLAEARAMAAEQQQQLNEQRELLAAQGDTIDRQRAEVASNQRKLAQLETHLEGVRESLADSQSRLDDNAAELEEKEQILLEKEAYIASYTERIERNLKRLEDQQLEIAEQERQIQEQSSVLVSQLSTIESQRFILIAIGAVLLLVLVLIGIILRAWRSKHRLALQLEGKTRELGVANEKLVQLTEAKSRFLSTMSHEIRTPMNGVVGMAELLEGTELTGQQREYVSLIIKSADTLLGLINDILDLSKIEVGRLDLESISFSLREVLADTLQTLALRANAKDLELTFHIPPGVPDWVLGDPLRLRQVVVNLVGNAIKFTEEGEIDLDLQLVSSDEKQVRIRFEVKDTGIGITPAQQEKIFQAFDQADASTTRRFGGTGLGLAISHQLVQLMGGELSVQSEPDQGSTFYFEADFAVSDEAAPLALQPEELRGLPALVVDDNATNRMILEEMLTNWGMAPCVVDGAGPALAALENAEQADKPFAIALLDVMMPDVDGFELTTMIRRLPAHQELRILMLTSAGSAISETQRKELAISRVLMKPVKHSDLLAAMTDALGVTQKSGEVTPAGSVGVAARKVLLVEDNPINRKVAMELLGRRGHQVEVASNGAEAVEAVANQTFDVVLMDQHMPVMDGLTATRTIREREQGSDRHVHIVALTAAATVEDRENSLAAGADGFVSKPFRAEALYQAVEGVAAEAGAEPGQPGTAAAATPAGDEQQPCLDWQGALHNLEGDEDFLFELTEMFLEQYPGMLDAVEDAAAAGDAPGLQRAAHALKGSSQLIGGRATAASALALENIGRSGDLSQAPPALQRLQQNLQRLKEALIAALPERET</sequence>
<dbReference type="CDD" id="cd16922">
    <property type="entry name" value="HATPase_EvgS-ArcB-TorS-like"/>
    <property type="match status" value="1"/>
</dbReference>
<organism evidence="24 25">
    <name type="scientific">Parahaliea maris</name>
    <dbReference type="NCBI Taxonomy" id="2716870"/>
    <lineage>
        <taxon>Bacteria</taxon>
        <taxon>Pseudomonadati</taxon>
        <taxon>Pseudomonadota</taxon>
        <taxon>Gammaproteobacteria</taxon>
        <taxon>Cellvibrionales</taxon>
        <taxon>Halieaceae</taxon>
        <taxon>Parahaliea</taxon>
    </lineage>
</organism>
<dbReference type="PANTHER" id="PTHR45339:SF1">
    <property type="entry name" value="HYBRID SIGNAL TRANSDUCTION HISTIDINE KINASE J"/>
    <property type="match status" value="1"/>
</dbReference>
<dbReference type="PANTHER" id="PTHR45339">
    <property type="entry name" value="HYBRID SIGNAL TRANSDUCTION HISTIDINE KINASE J"/>
    <property type="match status" value="1"/>
</dbReference>
<keyword evidence="13 19" id="KW-0472">Membrane</keyword>
<evidence type="ECO:0000259" key="22">
    <source>
        <dbReference type="PROSITE" id="PS50110"/>
    </source>
</evidence>
<dbReference type="SMART" id="SM00073">
    <property type="entry name" value="HPT"/>
    <property type="match status" value="1"/>
</dbReference>
<evidence type="ECO:0000256" key="3">
    <source>
        <dbReference type="ARBA" id="ARBA00012438"/>
    </source>
</evidence>
<evidence type="ECO:0000259" key="23">
    <source>
        <dbReference type="PROSITE" id="PS50894"/>
    </source>
</evidence>
<evidence type="ECO:0000256" key="19">
    <source>
        <dbReference type="SAM" id="Phobius"/>
    </source>
</evidence>
<dbReference type="EC" id="2.7.13.3" evidence="3"/>
<dbReference type="PROSITE" id="PS50109">
    <property type="entry name" value="HIS_KIN"/>
    <property type="match status" value="1"/>
</dbReference>
<feature type="domain" description="Histidine kinase" evidence="21">
    <location>
        <begin position="396"/>
        <end position="617"/>
    </location>
</feature>
<evidence type="ECO:0000256" key="12">
    <source>
        <dbReference type="ARBA" id="ARBA00023012"/>
    </source>
</evidence>
<proteinExistence type="predicted"/>
<dbReference type="InterPro" id="IPR025293">
    <property type="entry name" value="YfiR/HmsC-like"/>
</dbReference>
<dbReference type="InterPro" id="IPR005467">
    <property type="entry name" value="His_kinase_dom"/>
</dbReference>
<dbReference type="FunFam" id="1.10.287.130:FF:000002">
    <property type="entry name" value="Two-component osmosensing histidine kinase"/>
    <property type="match status" value="1"/>
</dbReference>
<evidence type="ECO:0000256" key="6">
    <source>
        <dbReference type="ARBA" id="ARBA00022679"/>
    </source>
</evidence>
<dbReference type="CDD" id="cd00082">
    <property type="entry name" value="HisKA"/>
    <property type="match status" value="1"/>
</dbReference>
<comment type="caution">
    <text evidence="24">The sequence shown here is derived from an EMBL/GenBank/DDBJ whole genome shotgun (WGS) entry which is preliminary data.</text>
</comment>
<dbReference type="PROSITE" id="PS50110">
    <property type="entry name" value="RESPONSE_REGULATORY"/>
    <property type="match status" value="2"/>
</dbReference>
<dbReference type="Proteomes" id="UP000321039">
    <property type="component" value="Unassembled WGS sequence"/>
</dbReference>
<dbReference type="PRINTS" id="PR00344">
    <property type="entry name" value="BCTRLSENSOR"/>
</dbReference>
<feature type="modified residue" description="Phosphohistidine" evidence="16">
    <location>
        <position position="973"/>
    </location>
</feature>
<dbReference type="SUPFAM" id="SSF47384">
    <property type="entry name" value="Homodimeric domain of signal transducing histidine kinase"/>
    <property type="match status" value="1"/>
</dbReference>
<dbReference type="Pfam" id="PF00072">
    <property type="entry name" value="Response_reg"/>
    <property type="match status" value="2"/>
</dbReference>
<keyword evidence="4" id="KW-1003">Cell membrane</keyword>
<protein>
    <recommendedName>
        <fullName evidence="15">Sensory/regulatory protein RpfC</fullName>
        <ecNumber evidence="3">2.7.13.3</ecNumber>
    </recommendedName>
</protein>
<evidence type="ECO:0000256" key="11">
    <source>
        <dbReference type="ARBA" id="ARBA00022989"/>
    </source>
</evidence>
<feature type="domain" description="Response regulatory" evidence="22">
    <location>
        <begin position="635"/>
        <end position="756"/>
    </location>
</feature>
<feature type="signal peptide" evidence="20">
    <location>
        <begin position="1"/>
        <end position="38"/>
    </location>
</feature>
<keyword evidence="5 17" id="KW-0597">Phosphoprotein</keyword>
<dbReference type="SMART" id="SM00448">
    <property type="entry name" value="REC"/>
    <property type="match status" value="2"/>
</dbReference>
<dbReference type="Pfam" id="PF01627">
    <property type="entry name" value="Hpt"/>
    <property type="match status" value="1"/>
</dbReference>
<dbReference type="Gene3D" id="3.40.50.2300">
    <property type="match status" value="2"/>
</dbReference>
<keyword evidence="9" id="KW-0418">Kinase</keyword>
<dbReference type="SMART" id="SM00387">
    <property type="entry name" value="HATPase_c"/>
    <property type="match status" value="1"/>
</dbReference>
<keyword evidence="6" id="KW-0808">Transferase</keyword>
<feature type="transmembrane region" description="Helical" evidence="19">
    <location>
        <begin position="336"/>
        <end position="359"/>
    </location>
</feature>
<dbReference type="InterPro" id="IPR008207">
    <property type="entry name" value="Sig_transdc_His_kin_Hpt_dom"/>
</dbReference>
<gene>
    <name evidence="24" type="ORF">FV139_14570</name>
</gene>
<evidence type="ECO:0000256" key="13">
    <source>
        <dbReference type="ARBA" id="ARBA00023136"/>
    </source>
</evidence>
<dbReference type="InterPro" id="IPR036097">
    <property type="entry name" value="HisK_dim/P_sf"/>
</dbReference>
<evidence type="ECO:0000256" key="4">
    <source>
        <dbReference type="ARBA" id="ARBA00022475"/>
    </source>
</evidence>
<feature type="modified residue" description="4-aspartylphosphate" evidence="17">
    <location>
        <position position="689"/>
    </location>
</feature>
<accession>A0A5C8ZWU8</accession>
<dbReference type="InterPro" id="IPR004358">
    <property type="entry name" value="Sig_transdc_His_kin-like_C"/>
</dbReference>
<evidence type="ECO:0000256" key="20">
    <source>
        <dbReference type="SAM" id="SignalP"/>
    </source>
</evidence>
<evidence type="ECO:0000256" key="16">
    <source>
        <dbReference type="PROSITE-ProRule" id="PRU00110"/>
    </source>
</evidence>
<feature type="chain" id="PRO_5022798119" description="Sensory/regulatory protein RpfC" evidence="20">
    <location>
        <begin position="39"/>
        <end position="1033"/>
    </location>
</feature>